<keyword evidence="3" id="KW-1185">Reference proteome</keyword>
<dbReference type="KEGG" id="msil:METEAL_07760"/>
<dbReference type="Gene3D" id="3.40.50.11890">
    <property type="match status" value="1"/>
</dbReference>
<dbReference type="InterPro" id="IPR047678">
    <property type="entry name" value="YjiM-like"/>
</dbReference>
<dbReference type="PANTHER" id="PTHR30548:SF1">
    <property type="entry name" value="DEHYDRATASE SUBUNIT MJ0007-RELATED"/>
    <property type="match status" value="1"/>
</dbReference>
<accession>A0AA48K8S9</accession>
<organism evidence="2 3">
    <name type="scientific">Mesoterricola silvestris</name>
    <dbReference type="NCBI Taxonomy" id="2927979"/>
    <lineage>
        <taxon>Bacteria</taxon>
        <taxon>Pseudomonadati</taxon>
        <taxon>Acidobacteriota</taxon>
        <taxon>Holophagae</taxon>
        <taxon>Holophagales</taxon>
        <taxon>Holophagaceae</taxon>
        <taxon>Mesoterricola</taxon>
    </lineage>
</organism>
<evidence type="ECO:0000313" key="2">
    <source>
        <dbReference type="EMBL" id="BDU71602.1"/>
    </source>
</evidence>
<evidence type="ECO:0000313" key="3">
    <source>
        <dbReference type="Proteomes" id="UP001238179"/>
    </source>
</evidence>
<dbReference type="Gene3D" id="3.40.50.11900">
    <property type="match status" value="1"/>
</dbReference>
<evidence type="ECO:0000256" key="1">
    <source>
        <dbReference type="ARBA" id="ARBA00005806"/>
    </source>
</evidence>
<comment type="similarity">
    <text evidence="1">Belongs to the FldB/FldC dehydratase alpha/beta subunit family.</text>
</comment>
<dbReference type="AlphaFoldDB" id="A0AA48K8S9"/>
<name>A0AA48K8S9_9BACT</name>
<dbReference type="EMBL" id="AP027080">
    <property type="protein sequence ID" value="BDU71602.1"/>
    <property type="molecule type" value="Genomic_DNA"/>
</dbReference>
<sequence>MAMDYRPMWRDLGLNLDNHDALLSVLGKLYGDTFLTQPNRPAGTAYLDFVMSEVHGLRIQELVEGKKRGRKVVGTYCTFVPEELVLAVDAVMVGLCAGADFATEAVERYLPRNLCALIKSTFGFKLGGVCPYLESSDLVVGENTCDGKKKAWEVFRGIVPNLHVMDLPQMKHGEGRALLKAEYLRFMETLERLTGNRVTVESLAKAIDVVNAKRQAVHRLSALRAADPAPISGLDSLLVNQIFFYEDPVRFTAQINALCEELEARVRTGAGVAGKGAPRILVSGCPMAVPNWKIPALVETSGAVIVAEESCVGERGTRNLVPRTGATVEEMVDHLVDRYLRIDCAIYTPNPDRLAHVKEMARAYRVDGVLLYGLQFCTPYAVEALGIEQVLEGEGIPALRIETDYSQEDVGQLKTRIQAFIERIGS</sequence>
<gene>
    <name evidence="2" type="ORF">METEAL_07760</name>
</gene>
<dbReference type="Gene3D" id="1.20.1270.370">
    <property type="match status" value="1"/>
</dbReference>
<dbReference type="NCBIfam" id="NF040772">
    <property type="entry name" value="double_cubane"/>
    <property type="match status" value="1"/>
</dbReference>
<proteinExistence type="inferred from homology"/>
<dbReference type="InterPro" id="IPR010327">
    <property type="entry name" value="FldB/FldC_alpha/beta"/>
</dbReference>
<reference evidence="3" key="1">
    <citation type="journal article" date="2023" name="Int. J. Syst. Evol. Microbiol.">
        <title>Mesoterricola silvestris gen. nov., sp. nov., Mesoterricola sediminis sp. nov., Geothrix oryzae sp. nov., Geothrix edaphica sp. nov., Geothrix rubra sp. nov., and Geothrix limicola sp. nov., six novel members of Acidobacteriota isolated from soils.</title>
        <authorList>
            <person name="Itoh H."/>
            <person name="Sugisawa Y."/>
            <person name="Mise K."/>
            <person name="Xu Z."/>
            <person name="Kuniyasu M."/>
            <person name="Ushijima N."/>
            <person name="Kawano K."/>
            <person name="Kobayashi E."/>
            <person name="Shiratori Y."/>
            <person name="Masuda Y."/>
            <person name="Senoo K."/>
        </authorList>
    </citation>
    <scope>NUCLEOTIDE SEQUENCE [LARGE SCALE GENOMIC DNA]</scope>
    <source>
        <strain evidence="3">W79</strain>
    </source>
</reference>
<dbReference type="RefSeq" id="WP_316414494.1">
    <property type="nucleotide sequence ID" value="NZ_AP027080.1"/>
</dbReference>
<dbReference type="Proteomes" id="UP001238179">
    <property type="component" value="Chromosome"/>
</dbReference>
<dbReference type="Pfam" id="PF06050">
    <property type="entry name" value="HGD-D"/>
    <property type="match status" value="1"/>
</dbReference>
<dbReference type="PANTHER" id="PTHR30548">
    <property type="entry name" value="2-HYDROXYGLUTARYL-COA DEHYDRATASE, D-COMPONENT-RELATED"/>
    <property type="match status" value="1"/>
</dbReference>
<protein>
    <submittedName>
        <fullName evidence="2">3-hydroxyacyl-ACP dehydratase</fullName>
    </submittedName>
</protein>